<dbReference type="SUPFAM" id="SSF54523">
    <property type="entry name" value="Pili subunits"/>
    <property type="match status" value="1"/>
</dbReference>
<reference evidence="3 4" key="1">
    <citation type="submission" date="2018-03" db="EMBL/GenBank/DDBJ databases">
        <title>Aeromonas veronii whole genome sequencing and analysis.</title>
        <authorList>
            <person name="Xie H."/>
            <person name="Liu T."/>
            <person name="Wang K."/>
        </authorList>
    </citation>
    <scope>NUCLEOTIDE SEQUENCE [LARGE SCALE GENOMIC DNA]</scope>
    <source>
        <strain evidence="3 4">XH.VA.1</strain>
    </source>
</reference>
<evidence type="ECO:0000313" key="4">
    <source>
        <dbReference type="Proteomes" id="UP000241986"/>
    </source>
</evidence>
<accession>A0A2T4MX64</accession>
<dbReference type="InterPro" id="IPR045584">
    <property type="entry name" value="Pilin-like"/>
</dbReference>
<dbReference type="InterPro" id="IPR014911">
    <property type="entry name" value="PilS_N"/>
</dbReference>
<evidence type="ECO:0000259" key="2">
    <source>
        <dbReference type="Pfam" id="PF08805"/>
    </source>
</evidence>
<dbReference type="AlphaFoldDB" id="A0A2T4MX64"/>
<dbReference type="Proteomes" id="UP000241986">
    <property type="component" value="Unassembled WGS sequence"/>
</dbReference>
<keyword evidence="1" id="KW-1133">Transmembrane helix</keyword>
<protein>
    <recommendedName>
        <fullName evidence="2">Type 4 secretion system PilS N-terminal domain-containing protein</fullName>
    </recommendedName>
</protein>
<dbReference type="EMBL" id="PZKL01000045">
    <property type="protein sequence ID" value="PTH79161.1"/>
    <property type="molecule type" value="Genomic_DNA"/>
</dbReference>
<name>A0A2T4MX64_AERVE</name>
<gene>
    <name evidence="3" type="ORF">DAA48_22280</name>
</gene>
<comment type="caution">
    <text evidence="3">The sequence shown here is derived from an EMBL/GenBank/DDBJ whole genome shotgun (WGS) entry which is preliminary data.</text>
</comment>
<keyword evidence="1" id="KW-0812">Transmembrane</keyword>
<dbReference type="Gene3D" id="3.30.1690.10">
    <property type="entry name" value="TcpA-like pilin"/>
    <property type="match status" value="1"/>
</dbReference>
<dbReference type="Pfam" id="PF08805">
    <property type="entry name" value="PilS"/>
    <property type="match status" value="1"/>
</dbReference>
<keyword evidence="1" id="KW-0472">Membrane</keyword>
<feature type="transmembrane region" description="Helical" evidence="1">
    <location>
        <begin position="31"/>
        <end position="52"/>
    </location>
</feature>
<proteinExistence type="predicted"/>
<feature type="domain" description="Type 4 secretion system PilS N-terminal" evidence="2">
    <location>
        <begin position="60"/>
        <end position="190"/>
    </location>
</feature>
<evidence type="ECO:0000313" key="3">
    <source>
        <dbReference type="EMBL" id="PTH79161.1"/>
    </source>
</evidence>
<evidence type="ECO:0000256" key="1">
    <source>
        <dbReference type="SAM" id="Phobius"/>
    </source>
</evidence>
<organism evidence="3 4">
    <name type="scientific">Aeromonas veronii</name>
    <dbReference type="NCBI Taxonomy" id="654"/>
    <lineage>
        <taxon>Bacteria</taxon>
        <taxon>Pseudomonadati</taxon>
        <taxon>Pseudomonadota</taxon>
        <taxon>Gammaproteobacteria</taxon>
        <taxon>Aeromonadales</taxon>
        <taxon>Aeromonadaceae</taxon>
        <taxon>Aeromonas</taxon>
    </lineage>
</organism>
<sequence length="191" mass="20412">MIIFRKIKTNIIIIEVYMTTKDIKNQVGATLLELVMSIGIIAVIAIAAISYFNTANDANKVNDEVKNINTLSAAIRNMFNSQGDYAGLTNTVIIKSGAFPDRMRVGSSATLIKNSWLNDGVDVAPVNAAGTANDSFTITYKGVPERACVDITSKTFRFYDKVAVAGTQITGSASATTLCKAGANTIVFTAR</sequence>